<dbReference type="GO" id="GO:0004397">
    <property type="term" value="F:histidine ammonia-lyase activity"/>
    <property type="evidence" value="ECO:0007669"/>
    <property type="project" value="UniProtKB-EC"/>
</dbReference>
<dbReference type="EMBL" id="JACHJN010000008">
    <property type="protein sequence ID" value="MBB5958528.1"/>
    <property type="molecule type" value="Genomic_DNA"/>
</dbReference>
<evidence type="ECO:0000313" key="3">
    <source>
        <dbReference type="Proteomes" id="UP000547510"/>
    </source>
</evidence>
<dbReference type="Gene3D" id="1.10.275.10">
    <property type="entry name" value="Fumarase/aspartase (N-terminal domain)"/>
    <property type="match status" value="1"/>
</dbReference>
<proteinExistence type="predicted"/>
<dbReference type="InterPro" id="IPR022313">
    <property type="entry name" value="Phe/His_NH3-lyase_AS"/>
</dbReference>
<keyword evidence="1 2" id="KW-0456">Lyase</keyword>
<evidence type="ECO:0000313" key="2">
    <source>
        <dbReference type="EMBL" id="MBB5958528.1"/>
    </source>
</evidence>
<dbReference type="CDD" id="cd00332">
    <property type="entry name" value="PAL-HAL"/>
    <property type="match status" value="1"/>
</dbReference>
<dbReference type="Proteomes" id="UP000547510">
    <property type="component" value="Unassembled WGS sequence"/>
</dbReference>
<gene>
    <name evidence="2" type="ORF">FHS29_005136</name>
</gene>
<dbReference type="Pfam" id="PF00221">
    <property type="entry name" value="Lyase_aromatic"/>
    <property type="match status" value="1"/>
</dbReference>
<name>A0A841CQX1_9PSEU</name>
<dbReference type="EC" id="4.3.1.3" evidence="2"/>
<dbReference type="SUPFAM" id="SSF48557">
    <property type="entry name" value="L-aspartase-like"/>
    <property type="match status" value="1"/>
</dbReference>
<organism evidence="2 3">
    <name type="scientific">Saccharothrix tamanrassetensis</name>
    <dbReference type="NCBI Taxonomy" id="1051531"/>
    <lineage>
        <taxon>Bacteria</taxon>
        <taxon>Bacillati</taxon>
        <taxon>Actinomycetota</taxon>
        <taxon>Actinomycetes</taxon>
        <taxon>Pseudonocardiales</taxon>
        <taxon>Pseudonocardiaceae</taxon>
        <taxon>Saccharothrix</taxon>
    </lineage>
</organism>
<dbReference type="PANTHER" id="PTHR10362">
    <property type="entry name" value="HISTIDINE AMMONIA-LYASE"/>
    <property type="match status" value="1"/>
</dbReference>
<keyword evidence="3" id="KW-1185">Reference proteome</keyword>
<dbReference type="AlphaFoldDB" id="A0A841CQX1"/>
<protein>
    <submittedName>
        <fullName evidence="2">Histidine ammonia-lyase</fullName>
        <ecNumber evidence="2">4.3.1.3</ecNumber>
    </submittedName>
</protein>
<sequence>MTQVVERQAGQLTSRKYLARIVRSTGWGASLDSCTDEDIVRMDASARTIEEYLKADKPIYGLTQGFGPLVLYGADSELEQGGSLISHLGTGQGAPLAPEVSRLILWLRIQNMRKGYSAVSPVFWQKLADLWNKGFTPAIPRHGTVSASGDLQPLAHAALTFTGFGEAWTRDADGRWSTQPSKDALAALGAEPFDWPVREALAFVNGTGASLAVAVLNHQSAVRLVRACAALTSRLATLLGANPEHYEVGHGVARGQVGQLTAAEWIRQGLPHGMVRDSSRPLQEPYSLRCAPQVLGAVLDQLDGAGDLLAREIDGCQDNPITYEGELLHGGNFHAMPVGFASDQIGLAMHMAAYLAERQLGLLVSPVTNGDLPPMLTPRAGRGAGLAGVQISATSFVSRIRQLVFPASLTTLPTNGWNQDHVPMALNGANSVSEALELGWLTVGSLALGVAQLAAMTGHPAPGPGVWAELAEISPPLDADRPLAAEVRAARDLLSRHADELLGDEGHGRDFG</sequence>
<comment type="caution">
    <text evidence="2">The sequence shown here is derived from an EMBL/GenBank/DDBJ whole genome shotgun (WGS) entry which is preliminary data.</text>
</comment>
<dbReference type="InterPro" id="IPR008948">
    <property type="entry name" value="L-Aspartase-like"/>
</dbReference>
<evidence type="ECO:0000256" key="1">
    <source>
        <dbReference type="ARBA" id="ARBA00023239"/>
    </source>
</evidence>
<accession>A0A841CQX1</accession>
<dbReference type="PROSITE" id="PS00488">
    <property type="entry name" value="PAL_HISTIDASE"/>
    <property type="match status" value="1"/>
</dbReference>
<reference evidence="2 3" key="1">
    <citation type="submission" date="2020-08" db="EMBL/GenBank/DDBJ databases">
        <title>Genomic Encyclopedia of Type Strains, Phase III (KMG-III): the genomes of soil and plant-associated and newly described type strains.</title>
        <authorList>
            <person name="Whitman W."/>
        </authorList>
    </citation>
    <scope>NUCLEOTIDE SEQUENCE [LARGE SCALE GENOMIC DNA]</scope>
    <source>
        <strain evidence="2 3">CECT 8640</strain>
    </source>
</reference>
<dbReference type="RefSeq" id="WP_184694551.1">
    <property type="nucleotide sequence ID" value="NZ_JACHJN010000008.1"/>
</dbReference>
<dbReference type="InterPro" id="IPR001106">
    <property type="entry name" value="Aromatic_Lyase"/>
</dbReference>
<dbReference type="InterPro" id="IPR024083">
    <property type="entry name" value="Fumarase/histidase_N"/>
</dbReference>
<dbReference type="Gene3D" id="1.20.200.10">
    <property type="entry name" value="Fumarase/aspartase (Central domain)"/>
    <property type="match status" value="1"/>
</dbReference>